<dbReference type="SUPFAM" id="SSF52047">
    <property type="entry name" value="RNI-like"/>
    <property type="match status" value="1"/>
</dbReference>
<protein>
    <recommendedName>
        <fullName evidence="4">F-box domain-containing protein</fullName>
    </recommendedName>
</protein>
<sequence>MSHQLSKDLLDKIFEFLDDDKVTLYSCLLVNHLWSKISVRFLWRNIRDFKSDTSSQIISILIACLSNHSKDLLRKNGIFISTPKDLMFDYASFCEILSIGDISKMVDFYIKEQQPEDPDNLNRNENNSNNSNKSNKSNSNRIIYRDSKIEMILKEDIIIQEILKMFINKVSLKKLTYCLEDNSTNSDIKIPYDVTLTHFSGARDCLKDVTELSCTDDVQPKFFFQLSKVCHNIQSLIIRFQYSFSNNGLKELISSQNCLKYLSVTQWYDDHDSWAEWTGIIPSLLKKHSNNITKLHLNGIYNNKSLSFITKFTNLQELNLSFDYGDFYGETFMELGNVTFKQLQILSFQYAYSEEIFIKFLENNGENLKEFYFHECNNSINLAIAKFCLNLKSLYTKIARSDKTSLKVILTNCKQLESLKVVCDSVYTIYPEGNEVLNIVAKYSPKNLHELILHEICNSRLLPEELEYFFIIWKNRTPLTFIIESRFKVKEENMEVIEKYKKLGVIKKFEKYDVQYKKFS</sequence>
<comment type="caution">
    <text evidence="2">The sequence shown here is derived from an EMBL/GenBank/DDBJ whole genome shotgun (WGS) entry which is preliminary data.</text>
</comment>
<dbReference type="OrthoDB" id="2344483at2759"/>
<feature type="compositionally biased region" description="Low complexity" evidence="1">
    <location>
        <begin position="121"/>
        <end position="138"/>
    </location>
</feature>
<proteinExistence type="predicted"/>
<dbReference type="EMBL" id="QKYT01000078">
    <property type="protein sequence ID" value="RIA94574.1"/>
    <property type="molecule type" value="Genomic_DNA"/>
</dbReference>
<dbReference type="AlphaFoldDB" id="A0A397TIB1"/>
<keyword evidence="3" id="KW-1185">Reference proteome</keyword>
<organism evidence="2 3">
    <name type="scientific">Glomus cerebriforme</name>
    <dbReference type="NCBI Taxonomy" id="658196"/>
    <lineage>
        <taxon>Eukaryota</taxon>
        <taxon>Fungi</taxon>
        <taxon>Fungi incertae sedis</taxon>
        <taxon>Mucoromycota</taxon>
        <taxon>Glomeromycotina</taxon>
        <taxon>Glomeromycetes</taxon>
        <taxon>Glomerales</taxon>
        <taxon>Glomeraceae</taxon>
        <taxon>Glomus</taxon>
    </lineage>
</organism>
<reference evidence="2 3" key="1">
    <citation type="submission" date="2018-06" db="EMBL/GenBank/DDBJ databases">
        <title>Comparative genomics reveals the genomic features of Rhizophagus irregularis, R. cerebriforme, R. diaphanum and Gigaspora rosea, and their symbiotic lifestyle signature.</title>
        <authorList>
            <person name="Morin E."/>
            <person name="San Clemente H."/>
            <person name="Chen E.C.H."/>
            <person name="De La Providencia I."/>
            <person name="Hainaut M."/>
            <person name="Kuo A."/>
            <person name="Kohler A."/>
            <person name="Murat C."/>
            <person name="Tang N."/>
            <person name="Roy S."/>
            <person name="Loubradou J."/>
            <person name="Henrissat B."/>
            <person name="Grigoriev I.V."/>
            <person name="Corradi N."/>
            <person name="Roux C."/>
            <person name="Martin F.M."/>
        </authorList>
    </citation>
    <scope>NUCLEOTIDE SEQUENCE [LARGE SCALE GENOMIC DNA]</scope>
    <source>
        <strain evidence="2 3">DAOM 227022</strain>
    </source>
</reference>
<feature type="region of interest" description="Disordered" evidence="1">
    <location>
        <begin position="115"/>
        <end position="138"/>
    </location>
</feature>
<evidence type="ECO:0000313" key="2">
    <source>
        <dbReference type="EMBL" id="RIA94574.1"/>
    </source>
</evidence>
<name>A0A397TIB1_9GLOM</name>
<dbReference type="Proteomes" id="UP000265703">
    <property type="component" value="Unassembled WGS sequence"/>
</dbReference>
<dbReference type="InterPro" id="IPR032675">
    <property type="entry name" value="LRR_dom_sf"/>
</dbReference>
<evidence type="ECO:0000256" key="1">
    <source>
        <dbReference type="SAM" id="MobiDB-lite"/>
    </source>
</evidence>
<accession>A0A397TIB1</accession>
<evidence type="ECO:0008006" key="4">
    <source>
        <dbReference type="Google" id="ProtNLM"/>
    </source>
</evidence>
<gene>
    <name evidence="2" type="ORF">C1645_817852</name>
</gene>
<dbReference type="Gene3D" id="3.80.10.10">
    <property type="entry name" value="Ribonuclease Inhibitor"/>
    <property type="match status" value="1"/>
</dbReference>
<evidence type="ECO:0000313" key="3">
    <source>
        <dbReference type="Proteomes" id="UP000265703"/>
    </source>
</evidence>